<keyword evidence="2" id="KW-1185">Reference proteome</keyword>
<accession>A0A2I0TVB2</accession>
<reference evidence="2" key="2">
    <citation type="submission" date="2017-12" db="EMBL/GenBank/DDBJ databases">
        <title>Genome sequence of the Bar-tailed Godwit (Limosa lapponica baueri).</title>
        <authorList>
            <person name="Lima N.C.B."/>
            <person name="Parody-Merino A.M."/>
            <person name="Battley P.F."/>
            <person name="Fidler A.E."/>
            <person name="Prosdocimi F."/>
        </authorList>
    </citation>
    <scope>NUCLEOTIDE SEQUENCE [LARGE SCALE GENOMIC DNA]</scope>
</reference>
<sequence>MLTDTTVVFSLDGASGWMLASLSSLLEMPCSQHHMERGCDPMQSPWLLGAPPWKRRAFVKRGGEDVSMTNALAHANSEEDVNEVFTEVLEAMDSNETGEKITLLQSQLPLVQEEPDRRRTRTVLETLLPTNIPAAMSPKGKSLEDCHGGKNEDVLEISKITFENQGTSGLRGFGGFHLHVTQHLAHQHNPYHHFIVCIADTPALGKEGSPCFASFSQHLEEPLLLLAHKHIYLTCTQATEDQIHKSWLQENLCKLLSSSWQEGDPSQTPPSA</sequence>
<evidence type="ECO:0000313" key="2">
    <source>
        <dbReference type="Proteomes" id="UP000233556"/>
    </source>
</evidence>
<reference evidence="2" key="1">
    <citation type="submission" date="2017-11" db="EMBL/GenBank/DDBJ databases">
        <authorList>
            <person name="Lima N.C."/>
            <person name="Parody-Merino A.M."/>
            <person name="Battley P.F."/>
            <person name="Fidler A.E."/>
            <person name="Prosdocimi F."/>
        </authorList>
    </citation>
    <scope>NUCLEOTIDE SEQUENCE [LARGE SCALE GENOMIC DNA]</scope>
</reference>
<dbReference type="EMBL" id="KZ507010">
    <property type="protein sequence ID" value="PKU37731.1"/>
    <property type="molecule type" value="Genomic_DNA"/>
</dbReference>
<evidence type="ECO:0000313" key="1">
    <source>
        <dbReference type="EMBL" id="PKU37731.1"/>
    </source>
</evidence>
<dbReference type="Proteomes" id="UP000233556">
    <property type="component" value="Unassembled WGS sequence"/>
</dbReference>
<name>A0A2I0TVB2_LIMLA</name>
<organism evidence="1 2">
    <name type="scientific">Limosa lapponica baueri</name>
    <dbReference type="NCBI Taxonomy" id="1758121"/>
    <lineage>
        <taxon>Eukaryota</taxon>
        <taxon>Metazoa</taxon>
        <taxon>Chordata</taxon>
        <taxon>Craniata</taxon>
        <taxon>Vertebrata</taxon>
        <taxon>Euteleostomi</taxon>
        <taxon>Archelosauria</taxon>
        <taxon>Archosauria</taxon>
        <taxon>Dinosauria</taxon>
        <taxon>Saurischia</taxon>
        <taxon>Theropoda</taxon>
        <taxon>Coelurosauria</taxon>
        <taxon>Aves</taxon>
        <taxon>Neognathae</taxon>
        <taxon>Neoaves</taxon>
        <taxon>Charadriiformes</taxon>
        <taxon>Scolopacidae</taxon>
        <taxon>Limosa</taxon>
    </lineage>
</organism>
<protein>
    <submittedName>
        <fullName evidence="1">Uncharacterized protein</fullName>
    </submittedName>
</protein>
<proteinExistence type="predicted"/>
<dbReference type="OrthoDB" id="10463022at2759"/>
<gene>
    <name evidence="1" type="ORF">llap_11967</name>
</gene>
<dbReference type="AlphaFoldDB" id="A0A2I0TVB2"/>